<keyword evidence="2" id="KW-0812">Transmembrane</keyword>
<keyword evidence="2" id="KW-1133">Transmembrane helix</keyword>
<evidence type="ECO:0000313" key="3">
    <source>
        <dbReference type="EMBL" id="CAL1591058.1"/>
    </source>
</evidence>
<gene>
    <name evidence="3" type="ORF">KC01_LOCUS20473</name>
</gene>
<protein>
    <recommendedName>
        <fullName evidence="5">WW domain binding protein 1</fullName>
    </recommendedName>
</protein>
<evidence type="ECO:0000256" key="1">
    <source>
        <dbReference type="SAM" id="MobiDB-lite"/>
    </source>
</evidence>
<feature type="transmembrane region" description="Helical" evidence="2">
    <location>
        <begin position="139"/>
        <end position="157"/>
    </location>
</feature>
<name>A0AAV2KLX5_KNICA</name>
<proteinExistence type="predicted"/>
<feature type="compositionally biased region" description="Polar residues" evidence="1">
    <location>
        <begin position="292"/>
        <end position="307"/>
    </location>
</feature>
<feature type="compositionally biased region" description="Basic and acidic residues" evidence="1">
    <location>
        <begin position="393"/>
        <end position="405"/>
    </location>
</feature>
<feature type="region of interest" description="Disordered" evidence="1">
    <location>
        <begin position="1"/>
        <end position="40"/>
    </location>
</feature>
<evidence type="ECO:0000313" key="4">
    <source>
        <dbReference type="Proteomes" id="UP001497482"/>
    </source>
</evidence>
<keyword evidence="4" id="KW-1185">Reference proteome</keyword>
<dbReference type="InterPro" id="IPR051994">
    <property type="entry name" value="WW_domain-binding"/>
</dbReference>
<feature type="region of interest" description="Disordered" evidence="1">
    <location>
        <begin position="286"/>
        <end position="307"/>
    </location>
</feature>
<feature type="compositionally biased region" description="Basic and acidic residues" evidence="1">
    <location>
        <begin position="68"/>
        <end position="81"/>
    </location>
</feature>
<feature type="compositionally biased region" description="Gly residues" evidence="1">
    <location>
        <begin position="1"/>
        <end position="11"/>
    </location>
</feature>
<keyword evidence="2" id="KW-0472">Membrane</keyword>
<evidence type="ECO:0000256" key="2">
    <source>
        <dbReference type="SAM" id="Phobius"/>
    </source>
</evidence>
<dbReference type="InterPro" id="IPR021684">
    <property type="entry name" value="WBP1-like"/>
</dbReference>
<sequence>MAAEGAQGGGHTLQSRARTHTDRPQPLHQAATRSPSARTAQRPPVELAYVLVFTTSCRRHPADKEAAHLDLRRREQPESWRRSSRRRRRGAMEYHSSGSLPLLGRPRYCPGANANGGYLCETGHCCGESGCCTYYYELWWFWLLWTVLILFSCCCAYRHRRAKLRVQQQQRQRDISLLAYQGASSFPSSMLDLSFLASLKLPSYEEVAAQPSTPPPPYSSVFTAPQYPQPPRTMDPHLLTQQHPGTLLHRPLQPLSDGPSSLSSDNSSSCSCDSCCPSSPCSSSLSAPVTYETDTSHTSTPSEATPLTLDSVTIETITAAATRLDKGDSSALPVNANWDDEESEEQGDEEYCEDSDVAADESQYKHRRLTGDSGIEVCRCRIEDEDEEDDDKEDLKPDIGKDGSEKKLYVGSSELHDSLDCPVRSQKSAAEDVDLCNTEMKGSDEKAAIPVETV</sequence>
<reference evidence="3 4" key="1">
    <citation type="submission" date="2024-04" db="EMBL/GenBank/DDBJ databases">
        <authorList>
            <person name="Waldvogel A.-M."/>
            <person name="Schoenle A."/>
        </authorList>
    </citation>
    <scope>NUCLEOTIDE SEQUENCE [LARGE SCALE GENOMIC DNA]</scope>
</reference>
<feature type="region of interest" description="Disordered" evidence="1">
    <location>
        <begin position="68"/>
        <end position="93"/>
    </location>
</feature>
<evidence type="ECO:0008006" key="5">
    <source>
        <dbReference type="Google" id="ProtNLM"/>
    </source>
</evidence>
<dbReference type="EMBL" id="OZ035841">
    <property type="protein sequence ID" value="CAL1591058.1"/>
    <property type="molecule type" value="Genomic_DNA"/>
</dbReference>
<feature type="region of interest" description="Disordered" evidence="1">
    <location>
        <begin position="328"/>
        <end position="349"/>
    </location>
</feature>
<feature type="region of interest" description="Disordered" evidence="1">
    <location>
        <begin position="385"/>
        <end position="405"/>
    </location>
</feature>
<feature type="compositionally biased region" description="Acidic residues" evidence="1">
    <location>
        <begin position="338"/>
        <end position="349"/>
    </location>
</feature>
<dbReference type="PANTHER" id="PTHR16209:SF5">
    <property type="entry name" value="WW DOMAIN-BINDING PROTEIN 1"/>
    <property type="match status" value="1"/>
</dbReference>
<dbReference type="PANTHER" id="PTHR16209">
    <property type="entry name" value="VESICULAR, OVEREXPRESSED IN CANCER, PROSURVIVAL PROTEIN 1"/>
    <property type="match status" value="1"/>
</dbReference>
<accession>A0AAV2KLX5</accession>
<dbReference type="AlphaFoldDB" id="A0AAV2KLX5"/>
<organism evidence="3 4">
    <name type="scientific">Knipowitschia caucasica</name>
    <name type="common">Caucasian dwarf goby</name>
    <name type="synonym">Pomatoschistus caucasicus</name>
    <dbReference type="NCBI Taxonomy" id="637954"/>
    <lineage>
        <taxon>Eukaryota</taxon>
        <taxon>Metazoa</taxon>
        <taxon>Chordata</taxon>
        <taxon>Craniata</taxon>
        <taxon>Vertebrata</taxon>
        <taxon>Euteleostomi</taxon>
        <taxon>Actinopterygii</taxon>
        <taxon>Neopterygii</taxon>
        <taxon>Teleostei</taxon>
        <taxon>Neoteleostei</taxon>
        <taxon>Acanthomorphata</taxon>
        <taxon>Gobiaria</taxon>
        <taxon>Gobiiformes</taxon>
        <taxon>Gobioidei</taxon>
        <taxon>Gobiidae</taxon>
        <taxon>Gobiinae</taxon>
        <taxon>Knipowitschia</taxon>
    </lineage>
</organism>
<dbReference type="Pfam" id="PF11669">
    <property type="entry name" value="WBP-1"/>
    <property type="match status" value="1"/>
</dbReference>
<dbReference type="Proteomes" id="UP001497482">
    <property type="component" value="Chromosome 19"/>
</dbReference>
<feature type="region of interest" description="Disordered" evidence="1">
    <location>
        <begin position="208"/>
        <end position="239"/>
    </location>
</feature>